<dbReference type="KEGG" id="aact:ACT75_06340"/>
<dbReference type="Pfam" id="PF00534">
    <property type="entry name" value="Glycos_transf_1"/>
    <property type="match status" value="1"/>
</dbReference>
<reference evidence="4" key="1">
    <citation type="submission" date="2000-07" db="EMBL/GenBank/DDBJ databases">
        <title>Genetic analysis of the gene cluster for the synthesis of serotype a-specific polysaccharide antigen in A. actinomycetemcomitans.</title>
        <authorList>
            <person name="Suzuki N."/>
            <person name="Nakano Y."/>
            <person name="Yoshida Y."/>
            <person name="Nako H."/>
            <person name="Yamashita Y."/>
            <person name="Koga T."/>
        </authorList>
    </citation>
    <scope>NUCLEOTIDE SEQUENCE</scope>
    <source>
        <strain evidence="4">SUNYaB 75</strain>
    </source>
</reference>
<keyword evidence="1 4" id="KW-0808">Transferase</keyword>
<evidence type="ECO:0000313" key="8">
    <source>
        <dbReference type="Proteomes" id="UP000226080"/>
    </source>
</evidence>
<organism evidence="4">
    <name type="scientific">Aggregatibacter actinomycetemcomitans</name>
    <name type="common">Actinobacillus actinomycetemcomitans</name>
    <name type="synonym">Haemophilus actinomycetemcomitans</name>
    <dbReference type="NCBI Taxonomy" id="714"/>
    <lineage>
        <taxon>Bacteria</taxon>
        <taxon>Pseudomonadati</taxon>
        <taxon>Pseudomonadota</taxon>
        <taxon>Gammaproteobacteria</taxon>
        <taxon>Pasteurellales</taxon>
        <taxon>Pasteurellaceae</taxon>
        <taxon>Aggregatibacter</taxon>
    </lineage>
</organism>
<dbReference type="InterPro" id="IPR001296">
    <property type="entry name" value="Glyco_trans_1"/>
</dbReference>
<evidence type="ECO:0000313" key="6">
    <source>
        <dbReference type="EMBL" id="TYA38899.1"/>
    </source>
</evidence>
<dbReference type="FunFam" id="3.40.50.2000:FF:000119">
    <property type="entry name" value="Glycosyl transferase group 1"/>
    <property type="match status" value="1"/>
</dbReference>
<dbReference type="GO" id="GO:0009103">
    <property type="term" value="P:lipopolysaccharide biosynthetic process"/>
    <property type="evidence" value="ECO:0007669"/>
    <property type="project" value="TreeGrafter"/>
</dbReference>
<evidence type="ECO:0000313" key="5">
    <source>
        <dbReference type="EMBL" id="PHO20522.1"/>
    </source>
</evidence>
<sequence>MTKLIINLNVLNYPLTGIGYYTLNIVKELLNRNVELVGVKDSNILNKEHIFSLINQDIKGKKYSTTKKNLKIMVVNLLRKIPKIYYIRCKIKSLLLSTKMNVLAEKGYVYFEPCFVPLGYSGSIITTIHDLSFIQYPEFHPEERVKYLTSELPRTVRLSSIIFVDSDAIAVELKKLYPMYSNKVVTLYPGVDTSFKQYENCNDVLSSFGLKDKSFILSVCTLEPRKNLLRLVEAYKLLPESMKEEYPLVLVGDQGWKNSELFNSAKELFDKKQLIMTKYISDDLVKKIYSSAAIFAYPSLYEGFGLPIVEAMASGTAVITSNYGAMAEVAGDSAVLVNPHSTEELKDAIINLLTDIKFRNYFIDRGLNRAKIFSWNNTVDKLISVVDEIN</sequence>
<evidence type="ECO:0000313" key="7">
    <source>
        <dbReference type="Proteomes" id="UP000072236"/>
    </source>
</evidence>
<keyword evidence="8" id="KW-1185">Reference proteome</keyword>
<dbReference type="EMBL" id="PCGW01000010">
    <property type="protein sequence ID" value="PHO20522.1"/>
    <property type="molecule type" value="Genomic_DNA"/>
</dbReference>
<dbReference type="EMBL" id="CP012959">
    <property type="protein sequence ID" value="AMQ94176.1"/>
    <property type="molecule type" value="Genomic_DNA"/>
</dbReference>
<evidence type="ECO:0000313" key="9">
    <source>
        <dbReference type="Proteomes" id="UP000323012"/>
    </source>
</evidence>
<dbReference type="Proteomes" id="UP000323012">
    <property type="component" value="Unassembled WGS sequence"/>
</dbReference>
<dbReference type="eggNOG" id="COG0438">
    <property type="taxonomic scope" value="Bacteria"/>
</dbReference>
<dbReference type="OrthoDB" id="9802524at2"/>
<dbReference type="STRING" id="714.ACT75_06340"/>
<evidence type="ECO:0000259" key="2">
    <source>
        <dbReference type="Pfam" id="PF00534"/>
    </source>
</evidence>
<dbReference type="CDD" id="cd03809">
    <property type="entry name" value="GT4_MtfB-like"/>
    <property type="match status" value="1"/>
</dbReference>
<dbReference type="EMBL" id="VSED01000014">
    <property type="protein sequence ID" value="TYA38899.1"/>
    <property type="molecule type" value="Genomic_DNA"/>
</dbReference>
<feature type="domain" description="Glycosyl transferase family 1" evidence="2">
    <location>
        <begin position="211"/>
        <end position="366"/>
    </location>
</feature>
<dbReference type="PANTHER" id="PTHR46401">
    <property type="entry name" value="GLYCOSYLTRANSFERASE WBBK-RELATED"/>
    <property type="match status" value="1"/>
</dbReference>
<dbReference type="Gene3D" id="3.40.50.2000">
    <property type="entry name" value="Glycogen Phosphorylase B"/>
    <property type="match status" value="2"/>
</dbReference>
<reference evidence="6 9" key="4">
    <citation type="submission" date="2019-08" db="EMBL/GenBank/DDBJ databases">
        <title>Whole genome sequencing of Aggregatibacter actinomycetemcomitans cultured from blood stream infections in Denmark reveals a novel phylogenetic lineage expressing serotype a membrane O polysaccharide.</title>
        <authorList>
            <person name="Nedergaard S."/>
            <person name="Kobel C.M."/>
            <person name="Nielsen M.B."/>
            <person name="Moeller R.T."/>
            <person name="Jensen A.B."/>
            <person name="Noerskov-Lauritsen N."/>
        </authorList>
    </citation>
    <scope>NUCLEOTIDE SEQUENCE [LARGE SCALE GENOMIC DNA]</scope>
    <source>
        <strain evidence="6 9">PN_563</strain>
    </source>
</reference>
<gene>
    <name evidence="3" type="ORF">ACT75_06340</name>
    <name evidence="5" type="ORF">CQR80_06410</name>
    <name evidence="6" type="ORF">FXB79_06350</name>
</gene>
<evidence type="ECO:0000256" key="1">
    <source>
        <dbReference type="ARBA" id="ARBA00022679"/>
    </source>
</evidence>
<evidence type="ECO:0000313" key="4">
    <source>
        <dbReference type="EMBL" id="BAB03209.1"/>
    </source>
</evidence>
<reference evidence="3 7" key="2">
    <citation type="submission" date="2015-10" db="EMBL/GenBank/DDBJ databases">
        <title>Tn-seq of a polymicrobial infection.</title>
        <authorList>
            <person name="Stacy A."/>
            <person name="Rumbaugh K.P."/>
            <person name="Whiteley M."/>
        </authorList>
    </citation>
    <scope>NUCLEOTIDE SEQUENCE [LARGE SCALE GENOMIC DNA]</scope>
    <source>
        <strain evidence="3 7">624</strain>
    </source>
</reference>
<dbReference type="Proteomes" id="UP000072236">
    <property type="component" value="Chromosome"/>
</dbReference>
<dbReference type="GO" id="GO:0016757">
    <property type="term" value="F:glycosyltransferase activity"/>
    <property type="evidence" value="ECO:0007669"/>
    <property type="project" value="InterPro"/>
</dbReference>
<dbReference type="CAZy" id="GT4">
    <property type="family name" value="Glycosyltransferase Family 4"/>
</dbReference>
<dbReference type="EMBL" id="AB046360">
    <property type="protein sequence ID" value="BAB03209.1"/>
    <property type="molecule type" value="Genomic_DNA"/>
</dbReference>
<dbReference type="Proteomes" id="UP000226080">
    <property type="component" value="Unassembled WGS sequence"/>
</dbReference>
<protein>
    <submittedName>
        <fullName evidence="3">Glycosyl transferase</fullName>
    </submittedName>
    <submittedName>
        <fullName evidence="5">Glycosyltransferase family 1 protein</fullName>
    </submittedName>
    <submittedName>
        <fullName evidence="6">Glycosyltransferase family 4 protein</fullName>
    </submittedName>
    <submittedName>
        <fullName evidence="4">Putative glycosyltransferase</fullName>
    </submittedName>
</protein>
<evidence type="ECO:0000313" key="3">
    <source>
        <dbReference type="EMBL" id="AMQ94176.1"/>
    </source>
</evidence>
<dbReference type="AlphaFoldDB" id="Q9JRN4"/>
<dbReference type="RefSeq" id="WP_005541148.1">
    <property type="nucleotide sequence ID" value="NZ_CP012959.1"/>
</dbReference>
<name>Q9JRN4_AGGAC</name>
<dbReference type="SUPFAM" id="SSF53756">
    <property type="entry name" value="UDP-Glycosyltransferase/glycogen phosphorylase"/>
    <property type="match status" value="1"/>
</dbReference>
<accession>Q9JRN4</accession>
<accession>D4EEL7</accession>
<proteinExistence type="predicted"/>
<reference evidence="5 8" key="3">
    <citation type="submission" date="2017-10" db="EMBL/GenBank/DDBJ databases">
        <title>Draft genome sequences of Aggregatibacter actinomycetemcomitans strains 310a and 310b.</title>
        <authorList>
            <person name="May A.C."/>
            <person name="Ohta H."/>
            <person name="Maeda H."/>
            <person name="Kokeguchi S."/>
            <person name="Cugini C."/>
        </authorList>
    </citation>
    <scope>NUCLEOTIDE SEQUENCE [LARGE SCALE GENOMIC DNA]</scope>
    <source>
        <strain evidence="5 8">310b</strain>
    </source>
</reference>
<dbReference type="PANTHER" id="PTHR46401:SF2">
    <property type="entry name" value="GLYCOSYLTRANSFERASE WBBK-RELATED"/>
    <property type="match status" value="1"/>
</dbReference>